<dbReference type="GO" id="GO:0016491">
    <property type="term" value="F:oxidoreductase activity"/>
    <property type="evidence" value="ECO:0007669"/>
    <property type="project" value="UniProtKB-ARBA"/>
</dbReference>
<dbReference type="Gene3D" id="3.40.30.10">
    <property type="entry name" value="Glutaredoxin"/>
    <property type="match status" value="1"/>
</dbReference>
<dbReference type="PROSITE" id="PS51354">
    <property type="entry name" value="GLUTAREDOXIN_2"/>
    <property type="match status" value="1"/>
</dbReference>
<dbReference type="CDD" id="cd01659">
    <property type="entry name" value="TRX_superfamily"/>
    <property type="match status" value="1"/>
</dbReference>
<name>A0AAV5S0C3_MAUHU</name>
<dbReference type="SUPFAM" id="SSF52833">
    <property type="entry name" value="Thioredoxin-like"/>
    <property type="match status" value="1"/>
</dbReference>
<evidence type="ECO:0000259" key="1">
    <source>
        <dbReference type="Pfam" id="PF00462"/>
    </source>
</evidence>
<feature type="domain" description="Glutaredoxin" evidence="1">
    <location>
        <begin position="19"/>
        <end position="81"/>
    </location>
</feature>
<evidence type="ECO:0000313" key="3">
    <source>
        <dbReference type="Proteomes" id="UP001377567"/>
    </source>
</evidence>
<gene>
    <name evidence="2" type="ORF">DAKH74_037520</name>
</gene>
<keyword evidence="3" id="KW-1185">Reference proteome</keyword>
<dbReference type="InterPro" id="IPR036249">
    <property type="entry name" value="Thioredoxin-like_sf"/>
</dbReference>
<dbReference type="Proteomes" id="UP001377567">
    <property type="component" value="Unassembled WGS sequence"/>
</dbReference>
<proteinExistence type="predicted"/>
<dbReference type="InterPro" id="IPR002109">
    <property type="entry name" value="Glutaredoxin"/>
</dbReference>
<reference evidence="2 3" key="1">
    <citation type="journal article" date="2023" name="Elife">
        <title>Identification of key yeast species and microbe-microbe interactions impacting larval growth of Drosophila in the wild.</title>
        <authorList>
            <person name="Mure A."/>
            <person name="Sugiura Y."/>
            <person name="Maeda R."/>
            <person name="Honda K."/>
            <person name="Sakurai N."/>
            <person name="Takahashi Y."/>
            <person name="Watada M."/>
            <person name="Katoh T."/>
            <person name="Gotoh A."/>
            <person name="Gotoh Y."/>
            <person name="Taniguchi I."/>
            <person name="Nakamura K."/>
            <person name="Hayashi T."/>
            <person name="Katayama T."/>
            <person name="Uemura T."/>
            <person name="Hattori Y."/>
        </authorList>
    </citation>
    <scope>NUCLEOTIDE SEQUENCE [LARGE SCALE GENOMIC DNA]</scope>
    <source>
        <strain evidence="2 3">KH-74</strain>
    </source>
</reference>
<dbReference type="EMBL" id="BTGD01000011">
    <property type="protein sequence ID" value="GMM57136.1"/>
    <property type="molecule type" value="Genomic_DNA"/>
</dbReference>
<protein>
    <submittedName>
        <fullName evidence="2">Glutathione-disulfide reductase</fullName>
    </submittedName>
</protein>
<organism evidence="2 3">
    <name type="scientific">Maudiozyma humilis</name>
    <name type="common">Sour dough yeast</name>
    <name type="synonym">Kazachstania humilis</name>
    <dbReference type="NCBI Taxonomy" id="51915"/>
    <lineage>
        <taxon>Eukaryota</taxon>
        <taxon>Fungi</taxon>
        <taxon>Dikarya</taxon>
        <taxon>Ascomycota</taxon>
        <taxon>Saccharomycotina</taxon>
        <taxon>Saccharomycetes</taxon>
        <taxon>Saccharomycetales</taxon>
        <taxon>Saccharomycetaceae</taxon>
        <taxon>Maudiozyma</taxon>
    </lineage>
</organism>
<evidence type="ECO:0000313" key="2">
    <source>
        <dbReference type="EMBL" id="GMM57136.1"/>
    </source>
</evidence>
<comment type="caution">
    <text evidence="2">The sequence shown here is derived from an EMBL/GenBank/DDBJ whole genome shotgun (WGS) entry which is preliminary data.</text>
</comment>
<dbReference type="AlphaFoldDB" id="A0AAV5S0C3"/>
<sequence length="108" mass="12450">MPSRSDVQKLITSAKFFQFSASWCPDCQYANSVWRRYDVQDQVKVFDIGSLPKPEQEAWRVAFQQETGSRNLPTIFVDGRIWGTEKELHRLDNSKGLEAELKSIGLLQ</sequence>
<accession>A0AAV5S0C3</accession>
<dbReference type="Pfam" id="PF00462">
    <property type="entry name" value="Glutaredoxin"/>
    <property type="match status" value="1"/>
</dbReference>